<keyword evidence="4" id="KW-0238">DNA-binding</keyword>
<dbReference type="PANTHER" id="PTHR43133">
    <property type="entry name" value="RNA POLYMERASE ECF-TYPE SIGMA FACTO"/>
    <property type="match status" value="1"/>
</dbReference>
<evidence type="ECO:0000259" key="8">
    <source>
        <dbReference type="Pfam" id="PF04545"/>
    </source>
</evidence>
<dbReference type="Pfam" id="PF04545">
    <property type="entry name" value="Sigma70_r4"/>
    <property type="match status" value="1"/>
</dbReference>
<dbReference type="SUPFAM" id="SSF88946">
    <property type="entry name" value="Sigma2 domain of RNA polymerase sigma factors"/>
    <property type="match status" value="1"/>
</dbReference>
<dbReference type="GO" id="GO:0003677">
    <property type="term" value="F:DNA binding"/>
    <property type="evidence" value="ECO:0007669"/>
    <property type="project" value="UniProtKB-KW"/>
</dbReference>
<dbReference type="Proteomes" id="UP001162834">
    <property type="component" value="Chromosome"/>
</dbReference>
<evidence type="ECO:0000256" key="2">
    <source>
        <dbReference type="ARBA" id="ARBA00023015"/>
    </source>
</evidence>
<gene>
    <name evidence="9" type="ORF">DSM104329_02476</name>
</gene>
<protein>
    <recommendedName>
        <fullName evidence="11">Sigma-70 family RNA polymerase sigma factor</fullName>
    </recommendedName>
</protein>
<dbReference type="SUPFAM" id="SSF88659">
    <property type="entry name" value="Sigma3 and sigma4 domains of RNA polymerase sigma factors"/>
    <property type="match status" value="1"/>
</dbReference>
<dbReference type="InterPro" id="IPR013325">
    <property type="entry name" value="RNA_pol_sigma_r2"/>
</dbReference>
<proteinExistence type="inferred from homology"/>
<evidence type="ECO:0000313" key="10">
    <source>
        <dbReference type="Proteomes" id="UP001162834"/>
    </source>
</evidence>
<dbReference type="Gene3D" id="1.10.10.10">
    <property type="entry name" value="Winged helix-like DNA-binding domain superfamily/Winged helix DNA-binding domain"/>
    <property type="match status" value="1"/>
</dbReference>
<evidence type="ECO:0000256" key="3">
    <source>
        <dbReference type="ARBA" id="ARBA00023082"/>
    </source>
</evidence>
<dbReference type="InterPro" id="IPR039425">
    <property type="entry name" value="RNA_pol_sigma-70-like"/>
</dbReference>
<dbReference type="GO" id="GO:0006352">
    <property type="term" value="P:DNA-templated transcription initiation"/>
    <property type="evidence" value="ECO:0007669"/>
    <property type="project" value="InterPro"/>
</dbReference>
<accession>A0A9E6XXB8</accession>
<evidence type="ECO:0000313" key="9">
    <source>
        <dbReference type="EMBL" id="UGS36078.1"/>
    </source>
</evidence>
<evidence type="ECO:0000256" key="6">
    <source>
        <dbReference type="SAM" id="MobiDB-lite"/>
    </source>
</evidence>
<evidence type="ECO:0000256" key="1">
    <source>
        <dbReference type="ARBA" id="ARBA00010641"/>
    </source>
</evidence>
<evidence type="ECO:0008006" key="11">
    <source>
        <dbReference type="Google" id="ProtNLM"/>
    </source>
</evidence>
<feature type="domain" description="RNA polymerase sigma-70 region 4" evidence="8">
    <location>
        <begin position="107"/>
        <end position="154"/>
    </location>
</feature>
<name>A0A9E6XXB8_9ACTN</name>
<dbReference type="KEGG" id="sbae:DSM104329_02476"/>
<keyword evidence="10" id="KW-1185">Reference proteome</keyword>
<dbReference type="AlphaFoldDB" id="A0A9E6XXB8"/>
<dbReference type="Gene3D" id="1.10.1740.10">
    <property type="match status" value="1"/>
</dbReference>
<feature type="compositionally biased region" description="Low complexity" evidence="6">
    <location>
        <begin position="165"/>
        <end position="180"/>
    </location>
</feature>
<dbReference type="PRINTS" id="PR00046">
    <property type="entry name" value="SIGMA70FCT"/>
</dbReference>
<dbReference type="GO" id="GO:0016987">
    <property type="term" value="F:sigma factor activity"/>
    <property type="evidence" value="ECO:0007669"/>
    <property type="project" value="UniProtKB-KW"/>
</dbReference>
<keyword evidence="5" id="KW-0804">Transcription</keyword>
<dbReference type="NCBIfam" id="TIGR02937">
    <property type="entry name" value="sigma70-ECF"/>
    <property type="match status" value="1"/>
</dbReference>
<evidence type="ECO:0000256" key="5">
    <source>
        <dbReference type="ARBA" id="ARBA00023163"/>
    </source>
</evidence>
<dbReference type="EMBL" id="CP087164">
    <property type="protein sequence ID" value="UGS36078.1"/>
    <property type="molecule type" value="Genomic_DNA"/>
</dbReference>
<dbReference type="PANTHER" id="PTHR43133:SF57">
    <property type="entry name" value="RNA POLYMERASE SIGMA-70 FACTOR"/>
    <property type="match status" value="1"/>
</dbReference>
<sequence length="196" mass="21536">MIESVYRVQVAPVYGFFSYSVERDVAEALTSTTFERVVRSWGRSDRARSSERTWIFSIACNVLIDHLRRSSHRTGRSAKEHPEMLAALVSSDDPVTQAMSTEALKAWFQGLRPPERQVLALRYGADLSVAEIAEIMDVSKANIHQISSGALRRLPSSVAADQRGEGAIAEPTAAPAAGPGRPDRFPRLNDSARQVA</sequence>
<dbReference type="CDD" id="cd06171">
    <property type="entry name" value="Sigma70_r4"/>
    <property type="match status" value="1"/>
</dbReference>
<keyword evidence="2" id="KW-0805">Transcription regulation</keyword>
<dbReference type="InterPro" id="IPR007627">
    <property type="entry name" value="RNA_pol_sigma70_r2"/>
</dbReference>
<reference evidence="9" key="1">
    <citation type="journal article" date="2022" name="Int. J. Syst. Evol. Microbiol.">
        <title>Pseudomonas aegrilactucae sp. nov. and Pseudomonas morbosilactucae sp. nov., pathogens causing bacterial rot of lettuce in Japan.</title>
        <authorList>
            <person name="Sawada H."/>
            <person name="Fujikawa T."/>
            <person name="Satou M."/>
        </authorList>
    </citation>
    <scope>NUCLEOTIDE SEQUENCE</scope>
    <source>
        <strain evidence="9">0166_1</strain>
    </source>
</reference>
<dbReference type="InterPro" id="IPR013324">
    <property type="entry name" value="RNA_pol_sigma_r3/r4-like"/>
</dbReference>
<organism evidence="9 10">
    <name type="scientific">Capillimicrobium parvum</name>
    <dbReference type="NCBI Taxonomy" id="2884022"/>
    <lineage>
        <taxon>Bacteria</taxon>
        <taxon>Bacillati</taxon>
        <taxon>Actinomycetota</taxon>
        <taxon>Thermoleophilia</taxon>
        <taxon>Solirubrobacterales</taxon>
        <taxon>Capillimicrobiaceae</taxon>
        <taxon>Capillimicrobium</taxon>
    </lineage>
</organism>
<dbReference type="InterPro" id="IPR000943">
    <property type="entry name" value="RNA_pol_sigma70"/>
</dbReference>
<keyword evidence="3" id="KW-0731">Sigma factor</keyword>
<evidence type="ECO:0000256" key="4">
    <source>
        <dbReference type="ARBA" id="ARBA00023125"/>
    </source>
</evidence>
<feature type="region of interest" description="Disordered" evidence="6">
    <location>
        <begin position="158"/>
        <end position="196"/>
    </location>
</feature>
<dbReference type="InterPro" id="IPR014284">
    <property type="entry name" value="RNA_pol_sigma-70_dom"/>
</dbReference>
<evidence type="ECO:0000259" key="7">
    <source>
        <dbReference type="Pfam" id="PF04542"/>
    </source>
</evidence>
<feature type="domain" description="RNA polymerase sigma-70 region 2" evidence="7">
    <location>
        <begin position="26"/>
        <end position="71"/>
    </location>
</feature>
<comment type="similarity">
    <text evidence="1">Belongs to the sigma-70 factor family. ECF subfamily.</text>
</comment>
<dbReference type="InterPro" id="IPR036388">
    <property type="entry name" value="WH-like_DNA-bd_sf"/>
</dbReference>
<dbReference type="Pfam" id="PF04542">
    <property type="entry name" value="Sigma70_r2"/>
    <property type="match status" value="1"/>
</dbReference>
<dbReference type="InterPro" id="IPR007630">
    <property type="entry name" value="RNA_pol_sigma70_r4"/>
</dbReference>
<dbReference type="RefSeq" id="WP_259315754.1">
    <property type="nucleotide sequence ID" value="NZ_CP087164.1"/>
</dbReference>